<gene>
    <name evidence="1" type="ORF">BOO71_0010813</name>
</gene>
<dbReference type="InterPro" id="IPR035986">
    <property type="entry name" value="PKD_dom_sf"/>
</dbReference>
<dbReference type="SUPFAM" id="SSF49299">
    <property type="entry name" value="PKD domain"/>
    <property type="match status" value="1"/>
</dbReference>
<dbReference type="OrthoDB" id="53619at2"/>
<dbReference type="AlphaFoldDB" id="A0A1U7NV23"/>
<sequence length="530" mass="55986">MDVGIHIFSSPHLTFQASVGFAQNSNLNIAGDFQGAVGDSVLIGTQYFKPQTFLVGFIPVVLVPKVELYLTAGGEITSHVNFAASESVTARVGARWTSSDGWKNISGFGITGSLPPPTFSGSLKPRVGMQSRASFTLYDVAGPEAALEAGVNLDVAYPRNPNWIVSGFMKGTLGFRVTLPILKTIASYNATNFDISKELGRSSNTPPVLKLTSQPHTVNVGLPLNFRAFCTTTGPAFGNGEFYSASDAEDGCPKISVASSKDGTLTPDYTFTTPGERIITVKATDSQGASASLSFVLNVANPPPTLSVKYTSDPHQGEDHLMSVTITDPNEANTNLLCGNTTWAVDAPDTLSATSGCNVKVKFGVTGSRQVRVTTHNNYGAVASQTVTLNVLPPPVNPYPVITASGVYTLGGTLCDEYAVTNGSTLDFRTTTSCTAKTARYAAKATINNPQSETLTYDWKLIVQYNGTDTVFAESNTPTLALHGPGGGFNNGGATTACRVTLSIGAPDPRRSKSLTVWSGLCNYYTFRLA</sequence>
<dbReference type="RefSeq" id="WP_075834867.1">
    <property type="nucleotide sequence ID" value="NZ_MSTI01000128.1"/>
</dbReference>
<dbReference type="Gene3D" id="2.60.40.10">
    <property type="entry name" value="Immunoglobulins"/>
    <property type="match status" value="1"/>
</dbReference>
<keyword evidence="1" id="KW-0430">Lectin</keyword>
<reference evidence="1 2" key="1">
    <citation type="submission" date="2017-01" db="EMBL/GenBank/DDBJ databases">
        <title>Genome Analysis of Deinococcus marmoris KOPRI26562.</title>
        <authorList>
            <person name="Kim J.H."/>
            <person name="Oh H.-M."/>
        </authorList>
    </citation>
    <scope>NUCLEOTIDE SEQUENCE [LARGE SCALE GENOMIC DNA]</scope>
    <source>
        <strain evidence="1 2">KOPRI26562</strain>
    </source>
</reference>
<name>A0A1U7NV23_9DEIO</name>
<dbReference type="InterPro" id="IPR013783">
    <property type="entry name" value="Ig-like_fold"/>
</dbReference>
<dbReference type="EMBL" id="MSTI01000128">
    <property type="protein sequence ID" value="OLV16765.1"/>
    <property type="molecule type" value="Genomic_DNA"/>
</dbReference>
<evidence type="ECO:0000313" key="1">
    <source>
        <dbReference type="EMBL" id="OLV16765.1"/>
    </source>
</evidence>
<protein>
    <submittedName>
        <fullName evidence="1">Protein containing QXW lectin repeat</fullName>
    </submittedName>
</protein>
<keyword evidence="2" id="KW-1185">Reference proteome</keyword>
<accession>A0A1U7NV23</accession>
<organism evidence="1 2">
    <name type="scientific">Deinococcus marmoris</name>
    <dbReference type="NCBI Taxonomy" id="249408"/>
    <lineage>
        <taxon>Bacteria</taxon>
        <taxon>Thermotogati</taxon>
        <taxon>Deinococcota</taxon>
        <taxon>Deinococci</taxon>
        <taxon>Deinococcales</taxon>
        <taxon>Deinococcaceae</taxon>
        <taxon>Deinococcus</taxon>
    </lineage>
</organism>
<comment type="caution">
    <text evidence="1">The sequence shown here is derived from an EMBL/GenBank/DDBJ whole genome shotgun (WGS) entry which is preliminary data.</text>
</comment>
<dbReference type="STRING" id="249408.BOO71_0010813"/>
<dbReference type="GO" id="GO:0030246">
    <property type="term" value="F:carbohydrate binding"/>
    <property type="evidence" value="ECO:0007669"/>
    <property type="project" value="UniProtKB-KW"/>
</dbReference>
<dbReference type="Proteomes" id="UP000186607">
    <property type="component" value="Unassembled WGS sequence"/>
</dbReference>
<proteinExistence type="predicted"/>
<evidence type="ECO:0000313" key="2">
    <source>
        <dbReference type="Proteomes" id="UP000186607"/>
    </source>
</evidence>